<proteinExistence type="predicted"/>
<sequence>MPASRRHHRALAVFVHGLGILAAVPALPTATSPRAEAAPAVVAPAPPAAAPTSPAPSASTSPAPGPTGVLAPAAAPGARKAPAAPGVAATGAVIPVTPAVPAPGMGATAAPGAPRPAPPVTVSVTAAGTPAPGYRIRVHNDATTPIETTVRQELPAGSSTTAVSAGGRATRVPGPNSTGEVTWQLRLPARSTTTLDTALAVTAPGRAVTAPACAFTGDGNRPYDCATATWQGAGVPAAEVEEATPAWRRPSILAATLVVLLMLSAAGAWAWRRARRRRAEPTGAVPTAAGVPPYAGGPDAPGGTGRPRPAAPGATGRRRRPPVWAIVGVAVVVLAAVVSTAVFTATRQVSAIDTAKQPTSGAWVGRSTTGTVGVPLRERAFEFTVYRVDCTNAPGSARRCQATVGVRNVTPEQQTWHGELQRAYLRGGNWVTADADATRLANLGRDVFAQPVAANSRLVLPLVFTMNGAQKPEQLELRSGVFSAGVRVDVP</sequence>
<dbReference type="Proteomes" id="UP000199408">
    <property type="component" value="Unassembled WGS sequence"/>
</dbReference>
<evidence type="ECO:0000313" key="4">
    <source>
        <dbReference type="Proteomes" id="UP000199408"/>
    </source>
</evidence>
<feature type="transmembrane region" description="Helical" evidence="2">
    <location>
        <begin position="323"/>
        <end position="343"/>
    </location>
</feature>
<keyword evidence="2" id="KW-1133">Transmembrane helix</keyword>
<dbReference type="STRING" id="47864.GA0070560_11172"/>
<organism evidence="3 4">
    <name type="scientific">Micromonospora halophytica</name>
    <dbReference type="NCBI Taxonomy" id="47864"/>
    <lineage>
        <taxon>Bacteria</taxon>
        <taxon>Bacillati</taxon>
        <taxon>Actinomycetota</taxon>
        <taxon>Actinomycetes</taxon>
        <taxon>Micromonosporales</taxon>
        <taxon>Micromonosporaceae</taxon>
        <taxon>Micromonospora</taxon>
    </lineage>
</organism>
<reference evidence="4" key="1">
    <citation type="submission" date="2016-06" db="EMBL/GenBank/DDBJ databases">
        <authorList>
            <person name="Varghese N."/>
        </authorList>
    </citation>
    <scope>NUCLEOTIDE SEQUENCE [LARGE SCALE GENOMIC DNA]</scope>
    <source>
        <strain evidence="4">DSM 43171</strain>
    </source>
</reference>
<evidence type="ECO:0000256" key="1">
    <source>
        <dbReference type="SAM" id="MobiDB-lite"/>
    </source>
</evidence>
<feature type="compositionally biased region" description="Low complexity" evidence="1">
    <location>
        <begin position="50"/>
        <end position="83"/>
    </location>
</feature>
<name>A0A1C5IIC8_9ACTN</name>
<feature type="compositionally biased region" description="Low complexity" evidence="1">
    <location>
        <begin position="306"/>
        <end position="315"/>
    </location>
</feature>
<accession>A0A1C5IIC8</accession>
<keyword evidence="4" id="KW-1185">Reference proteome</keyword>
<protein>
    <recommendedName>
        <fullName evidence="5">DUF4352 domain-containing protein</fullName>
    </recommendedName>
</protein>
<feature type="region of interest" description="Disordered" evidence="1">
    <location>
        <begin position="277"/>
        <end position="318"/>
    </location>
</feature>
<keyword evidence="2" id="KW-0472">Membrane</keyword>
<dbReference type="AlphaFoldDB" id="A0A1C5IIC8"/>
<feature type="transmembrane region" description="Helical" evidence="2">
    <location>
        <begin position="252"/>
        <end position="271"/>
    </location>
</feature>
<gene>
    <name evidence="3" type="ORF">GA0070560_11172</name>
</gene>
<feature type="region of interest" description="Disordered" evidence="1">
    <location>
        <begin position="156"/>
        <end position="179"/>
    </location>
</feature>
<evidence type="ECO:0008006" key="5">
    <source>
        <dbReference type="Google" id="ProtNLM"/>
    </source>
</evidence>
<feature type="region of interest" description="Disordered" evidence="1">
    <location>
        <begin position="44"/>
        <end position="83"/>
    </location>
</feature>
<dbReference type="EMBL" id="FMDN01000011">
    <property type="protein sequence ID" value="SCG57506.1"/>
    <property type="molecule type" value="Genomic_DNA"/>
</dbReference>
<evidence type="ECO:0000256" key="2">
    <source>
        <dbReference type="SAM" id="Phobius"/>
    </source>
</evidence>
<keyword evidence="2" id="KW-0812">Transmembrane</keyword>
<evidence type="ECO:0000313" key="3">
    <source>
        <dbReference type="EMBL" id="SCG57506.1"/>
    </source>
</evidence>
<feature type="compositionally biased region" description="Low complexity" evidence="1">
    <location>
        <begin position="281"/>
        <end position="298"/>
    </location>
</feature>
<dbReference type="RefSeq" id="WP_091297927.1">
    <property type="nucleotide sequence ID" value="NZ_FMDN01000011.1"/>
</dbReference>
<dbReference type="OrthoDB" id="3405890at2"/>